<dbReference type="FunFam" id="1.25.40.860:FF:000007">
    <property type="entry name" value="Eukaryotic translation initiation factor 3 subunit A"/>
    <property type="match status" value="1"/>
</dbReference>
<dbReference type="VEuPathDB" id="VectorBase:ASTE010143"/>
<evidence type="ECO:0000256" key="2">
    <source>
        <dbReference type="ARBA" id="ARBA00022490"/>
    </source>
</evidence>
<dbReference type="GO" id="GO:0003743">
    <property type="term" value="F:translation initiation factor activity"/>
    <property type="evidence" value="ECO:0007669"/>
    <property type="project" value="UniProtKB-UniRule"/>
</dbReference>
<keyword evidence="2 6" id="KW-0963">Cytoplasm</keyword>
<accession>A0A182Y7A9</accession>
<dbReference type="VEuPathDB" id="VectorBase:ASTEI20_035190"/>
<feature type="coiled-coil region" evidence="6">
    <location>
        <begin position="558"/>
        <end position="701"/>
    </location>
</feature>
<protein>
    <recommendedName>
        <fullName evidence="6">Eukaryotic translation initiation factor 3 subunit A</fullName>
        <shortName evidence="6">eIF3a</shortName>
    </recommendedName>
    <alternativeName>
        <fullName evidence="6">Eukaryotic translation initiation factor 3 subunit 10</fullName>
    </alternativeName>
</protein>
<evidence type="ECO:0000313" key="9">
    <source>
        <dbReference type="Proteomes" id="UP000076408"/>
    </source>
</evidence>
<keyword evidence="4 6" id="KW-0694">RNA-binding</keyword>
<dbReference type="GO" id="GO:0001732">
    <property type="term" value="P:formation of cytoplasmic translation initiation complex"/>
    <property type="evidence" value="ECO:0007669"/>
    <property type="project" value="UniProtKB-UniRule"/>
</dbReference>
<dbReference type="InterPro" id="IPR027512">
    <property type="entry name" value="EIF3A"/>
</dbReference>
<dbReference type="HAMAP" id="MF_03000">
    <property type="entry name" value="eIF3a"/>
    <property type="match status" value="1"/>
</dbReference>
<dbReference type="Pfam" id="PF01399">
    <property type="entry name" value="PCI"/>
    <property type="match status" value="1"/>
</dbReference>
<dbReference type="GO" id="GO:0043614">
    <property type="term" value="C:multi-eIF complex"/>
    <property type="evidence" value="ECO:0007669"/>
    <property type="project" value="TreeGrafter"/>
</dbReference>
<evidence type="ECO:0000256" key="1">
    <source>
        <dbReference type="ARBA" id="ARBA00004496"/>
    </source>
</evidence>
<reference evidence="8" key="2">
    <citation type="submission" date="2020-05" db="UniProtKB">
        <authorList>
            <consortium name="EnsemblMetazoa"/>
        </authorList>
    </citation>
    <scope>IDENTIFICATION</scope>
    <source>
        <strain evidence="8">Indian</strain>
    </source>
</reference>
<sequence>MSRYVQRPENALKRANEFIDVGKKARALDTLQEVFRAKKWNYNWSESVIEPVMFKYLDLCVELKKSHIAKEGLFQYRNMFQLVNVGSLENVIRGYLKMAEERTEQAQQQSSQAILDIDDLDNLASPESILMSAVCGEDAQDRSDRTILLPWVKFLWESYCQCLELLKVNSHCETLYHDIARMAFQFCLKYNRKMEFRKLCEKLRKHLEDICKVSSQTANVSISKPETQQLNLETRLHQLDSAIQMELWLEAYKAIEDIHGLMALSKKTPLPKTMALYYTKLAMVFWKAGNQLFHASALLKLFQLSRDMKKNVTAEEIQRMTTHVLIATLAIPLPSAHPEFDRFIETDKSPMEKAQRLAFLLGLQQSPSRALLLKELIRLNVLQLAAPQFRHLYQLLEVEFDPLNLCEQVQKIVDDIEADPNSVYGQYVQALKDVTLVRLVRQISQVYQTIEFPRLLELAKFADYHHLERILVDCVRHNDMQITIDHRNGCVHFGTDLSESQREDHPDGPTLQSMPSEQIRSQLVNMSVVLHRAIATINPDRKKAERERLRGQMVHQYKENADKEHQRILQRQKKIEDRKEYIERMNQEREEEELRQQEEQARMLKLAEQRRLEAENEERERKRHENELQMMKERNMKEKIEQIKQTATGQKLLKKLDEEEIRKLNTEEIAAREAEERLKERKAHENNLKSQEKKIDYFERAKRLEEIPLIEKYLQDRSVQDKEFWEKQEASRIEAAIAERKNAEACQERLKRMLPDRDVYWQQLKNERGNQFAEKLKQFNQALEEERKRRLADRVVKRREERRMKWLKEKEEERRRIEEEIRKQKEEADRIERERRAEERRIADEKNRQLAEKQLAIAEEVERRRKEELEQKRTEETEARRDWRTGGGGAGGGGAGGASAAASEPKPEDSWRRGPAAASANASADEPKKNVWQGSGRYGPGPRDRAGAGETGAKDKWRSGPEDHEKERDGGGMRRGGDMRRGQDDRGPIRRGGDDRGDRDDRGPMRRGVGGAPPSSGAPRRGDDRPGDRGFNRDRRDDRRDDRGPRGGDRDRDNTWRRGPAESNDENRRGPGQQRDEGRQDTWRNTRQEPAPKPKEERPQREPRPQENGTKLNDQLLRHATTPAQTTTDGRM</sequence>
<organism evidence="8 9">
    <name type="scientific">Anopheles stephensi</name>
    <name type="common">Indo-Pakistan malaria mosquito</name>
    <dbReference type="NCBI Taxonomy" id="30069"/>
    <lineage>
        <taxon>Eukaryota</taxon>
        <taxon>Metazoa</taxon>
        <taxon>Ecdysozoa</taxon>
        <taxon>Arthropoda</taxon>
        <taxon>Hexapoda</taxon>
        <taxon>Insecta</taxon>
        <taxon>Pterygota</taxon>
        <taxon>Neoptera</taxon>
        <taxon>Endopterygota</taxon>
        <taxon>Diptera</taxon>
        <taxon>Nematocera</taxon>
        <taxon>Culicoidea</taxon>
        <taxon>Culicidae</taxon>
        <taxon>Anophelinae</taxon>
        <taxon>Anopheles</taxon>
    </lineage>
</organism>
<feature type="compositionally biased region" description="Basic and acidic residues" evidence="7">
    <location>
        <begin position="811"/>
        <end position="851"/>
    </location>
</feature>
<feature type="compositionally biased region" description="Gly residues" evidence="7">
    <location>
        <begin position="885"/>
        <end position="897"/>
    </location>
</feature>
<dbReference type="Proteomes" id="UP000076408">
    <property type="component" value="Unassembled WGS sequence"/>
</dbReference>
<dbReference type="OMA" id="EHITNKR"/>
<feature type="compositionally biased region" description="Basic and acidic residues" evidence="7">
    <location>
        <begin position="1020"/>
        <end position="1105"/>
    </location>
</feature>
<dbReference type="GO" id="GO:0071541">
    <property type="term" value="C:eukaryotic translation initiation factor 3 complex, eIF3m"/>
    <property type="evidence" value="ECO:0007669"/>
    <property type="project" value="TreeGrafter"/>
</dbReference>
<evidence type="ECO:0000256" key="5">
    <source>
        <dbReference type="ARBA" id="ARBA00022917"/>
    </source>
</evidence>
<comment type="subcellular location">
    <subcellularLocation>
        <location evidence="1 6">Cytoplasm</location>
    </subcellularLocation>
</comment>
<dbReference type="PROSITE" id="PS50250">
    <property type="entry name" value="PCI"/>
    <property type="match status" value="1"/>
</dbReference>
<dbReference type="GO" id="GO:0016282">
    <property type="term" value="C:eukaryotic 43S preinitiation complex"/>
    <property type="evidence" value="ECO:0007669"/>
    <property type="project" value="UniProtKB-UniRule"/>
</dbReference>
<comment type="subunit">
    <text evidence="6">Component of the eukaryotic translation initiation factor 3 (eIF-3) complex.</text>
</comment>
<dbReference type="PANTHER" id="PTHR14005">
    <property type="entry name" value="EUKARYOTIC TRANSLATION INITIATION FACTOR 3, THETA SUBUNIT"/>
    <property type="match status" value="1"/>
</dbReference>
<dbReference type="Gene3D" id="4.10.860.10">
    <property type="entry name" value="UVR domain"/>
    <property type="match status" value="1"/>
</dbReference>
<evidence type="ECO:0000313" key="8">
    <source>
        <dbReference type="EnsemblMetazoa" id="ASTEI04345-PA"/>
    </source>
</evidence>
<dbReference type="STRING" id="30069.A0A182Y7A9"/>
<comment type="function">
    <text evidence="6">RNA-binding component of the eukaryotic translation initiation factor 3 (eIF-3) complex, which is involved in protein synthesis of a specialized repertoire of mRNAs and, together with other initiation factors, stimulates binding of mRNA and methionyl-tRNAi to the 40S ribosome. The eIF-3 complex specifically targets and initiates translation of a subset of mRNAs involved in cell proliferation.</text>
</comment>
<feature type="compositionally biased region" description="Polar residues" evidence="7">
    <location>
        <begin position="1122"/>
        <end position="1132"/>
    </location>
</feature>
<evidence type="ECO:0000256" key="3">
    <source>
        <dbReference type="ARBA" id="ARBA00022540"/>
    </source>
</evidence>
<dbReference type="InterPro" id="IPR000717">
    <property type="entry name" value="PCI_dom"/>
</dbReference>
<keyword evidence="9" id="KW-1185">Reference proteome</keyword>
<evidence type="ECO:0000256" key="4">
    <source>
        <dbReference type="ARBA" id="ARBA00022884"/>
    </source>
</evidence>
<evidence type="ECO:0000256" key="7">
    <source>
        <dbReference type="SAM" id="MobiDB-lite"/>
    </source>
</evidence>
<dbReference type="SMART" id="SM00088">
    <property type="entry name" value="PINT"/>
    <property type="match status" value="1"/>
</dbReference>
<dbReference type="GO" id="GO:0003729">
    <property type="term" value="F:mRNA binding"/>
    <property type="evidence" value="ECO:0007669"/>
    <property type="project" value="TreeGrafter"/>
</dbReference>
<proteinExistence type="inferred from homology"/>
<dbReference type="InterPro" id="IPR054711">
    <property type="entry name" value="eIF3a_PCI_TPR-like"/>
</dbReference>
<keyword evidence="5 6" id="KW-0648">Protein biosynthesis</keyword>
<dbReference type="EnsemblMetazoa" id="ASTEI04345-RA">
    <property type="protein sequence ID" value="ASTEI04345-PA"/>
    <property type="gene ID" value="ASTEI04345"/>
</dbReference>
<feature type="region of interest" description="Disordered" evidence="7">
    <location>
        <begin position="811"/>
        <end position="1132"/>
    </location>
</feature>
<reference evidence="9" key="1">
    <citation type="journal article" date="2014" name="Genome Biol.">
        <title>Genome analysis of a major urban malaria vector mosquito, Anopheles stephensi.</title>
        <authorList>
            <person name="Jiang X."/>
            <person name="Peery A."/>
            <person name="Hall A.B."/>
            <person name="Sharma A."/>
            <person name="Chen X.G."/>
            <person name="Waterhouse R.M."/>
            <person name="Komissarov A."/>
            <person name="Riehle M.M."/>
            <person name="Shouche Y."/>
            <person name="Sharakhova M.V."/>
            <person name="Lawson D."/>
            <person name="Pakpour N."/>
            <person name="Arensburger P."/>
            <person name="Davidson V.L."/>
            <person name="Eiglmeier K."/>
            <person name="Emrich S."/>
            <person name="George P."/>
            <person name="Kennedy R.C."/>
            <person name="Mane S.P."/>
            <person name="Maslen G."/>
            <person name="Oringanje C."/>
            <person name="Qi Y."/>
            <person name="Settlage R."/>
            <person name="Tojo M."/>
            <person name="Tubio J.M."/>
            <person name="Unger M.F."/>
            <person name="Wang B."/>
            <person name="Vernick K.D."/>
            <person name="Ribeiro J.M."/>
            <person name="James A.A."/>
            <person name="Michel K."/>
            <person name="Riehle M.A."/>
            <person name="Luckhart S."/>
            <person name="Sharakhov I.V."/>
            <person name="Tu Z."/>
        </authorList>
    </citation>
    <scope>NUCLEOTIDE SEQUENCE [LARGE SCALE GENOMIC DNA]</scope>
    <source>
        <strain evidence="9">Indian</strain>
    </source>
</reference>
<comment type="similarity">
    <text evidence="6">Belongs to the eIF-3 subunit A family.</text>
</comment>
<dbReference type="GO" id="GO:0002188">
    <property type="term" value="P:translation reinitiation"/>
    <property type="evidence" value="ECO:0007669"/>
    <property type="project" value="TreeGrafter"/>
</dbReference>
<feature type="compositionally biased region" description="Basic and acidic residues" evidence="7">
    <location>
        <begin position="860"/>
        <end position="884"/>
    </location>
</feature>
<keyword evidence="6" id="KW-0175">Coiled coil</keyword>
<feature type="compositionally biased region" description="Basic and acidic residues" evidence="7">
    <location>
        <begin position="942"/>
        <end position="1004"/>
    </location>
</feature>
<dbReference type="Pfam" id="PF22591">
    <property type="entry name" value="eIF3a_PCI_TPR-like"/>
    <property type="match status" value="1"/>
</dbReference>
<dbReference type="FunFam" id="4.10.860.10:FF:000001">
    <property type="entry name" value="Eukaryotic translation initiation factor 3 subunit A"/>
    <property type="match status" value="1"/>
</dbReference>
<dbReference type="GO" id="GO:0033290">
    <property type="term" value="C:eukaryotic 48S preinitiation complex"/>
    <property type="evidence" value="ECO:0007669"/>
    <property type="project" value="UniProtKB-UniRule"/>
</dbReference>
<name>A0A182Y7A9_ANOST</name>
<dbReference type="GO" id="GO:0071540">
    <property type="term" value="C:eukaryotic translation initiation factor 3 complex, eIF3e"/>
    <property type="evidence" value="ECO:0007669"/>
    <property type="project" value="TreeGrafter"/>
</dbReference>
<dbReference type="AlphaFoldDB" id="A0A182Y7A9"/>
<dbReference type="Gene3D" id="1.25.40.860">
    <property type="match status" value="1"/>
</dbReference>
<dbReference type="PANTHER" id="PTHR14005:SF0">
    <property type="entry name" value="EUKARYOTIC TRANSLATION INITIATION FACTOR 3 SUBUNIT A"/>
    <property type="match status" value="1"/>
</dbReference>
<keyword evidence="3 6" id="KW-0396">Initiation factor</keyword>
<dbReference type="VEuPathDB" id="VectorBase:ASTEI04345"/>
<evidence type="ECO:0000256" key="6">
    <source>
        <dbReference type="HAMAP-Rule" id="MF_03000"/>
    </source>
</evidence>